<dbReference type="OMA" id="PVYFPAW"/>
<dbReference type="OrthoDB" id="2349883at2759"/>
<sequence length="447" mass="49711">MLSCRQRGKHVLKTSALSRRVSARSYSNKVRVFPFVTPKEKAIAWLNCGAALTTGDRPLNTLLRFVFPSLDLDALQPVRVQPAYIPTWLVDAELEGTIWAKKQDTDDHFTKDTAQIQFAHTELPGFTYKPLSSLSFMTPTLMEATTVPWSNDLRKNGEDQVLCLPFAHTPFHLSEAMRSLSTADATVADVLRFEPSSVKETMMAAYPVLIPVYLAQYKVNTPIRGKLTETSITAYIEAGVPNGRIAGETVPLLKEILGTFNADPPDLLVAGPYKDRIHSFTNVRSLTAHNVTLQHRTLVEEHADRAITAGKPLREYSQRFFPKGGAAAGGEIDWADARIRPFEAAERHANVQWLAASADLFLLRTMLQVYERRREAGEPAVQDSEIEWVKTQIAAAEKDSEERKPAWLSAYKLQERLLEGSPAASETATSASEGQTVQQEPVQEPKP</sequence>
<keyword evidence="3" id="KW-1185">Reference proteome</keyword>
<reference evidence="2 3" key="1">
    <citation type="submission" date="2016-10" db="EMBL/GenBank/DDBJ databases">
        <title>Genome sequence of the basidiomycete white-rot fungus Trametes pubescens.</title>
        <authorList>
            <person name="Makela M.R."/>
            <person name="Granchi Z."/>
            <person name="Peng M."/>
            <person name="De Vries R.P."/>
            <person name="Grigoriev I."/>
            <person name="Riley R."/>
            <person name="Hilden K."/>
        </authorList>
    </citation>
    <scope>NUCLEOTIDE SEQUENCE [LARGE SCALE GENOMIC DNA]</scope>
    <source>
        <strain evidence="2 3">FBCC735</strain>
    </source>
</reference>
<protein>
    <submittedName>
        <fullName evidence="2">Uncharacterized protein</fullName>
    </submittedName>
</protein>
<dbReference type="EMBL" id="MNAD01000635">
    <property type="protein sequence ID" value="OJT11442.1"/>
    <property type="molecule type" value="Genomic_DNA"/>
</dbReference>
<evidence type="ECO:0000313" key="2">
    <source>
        <dbReference type="EMBL" id="OJT11442.1"/>
    </source>
</evidence>
<dbReference type="AlphaFoldDB" id="A0A1M2VV82"/>
<name>A0A1M2VV82_TRAPU</name>
<dbReference type="STRING" id="154538.A0A1M2VV82"/>
<dbReference type="Proteomes" id="UP000184267">
    <property type="component" value="Unassembled WGS sequence"/>
</dbReference>
<gene>
    <name evidence="2" type="ORF">TRAPUB_11994</name>
</gene>
<accession>A0A1M2VV82</accession>
<organism evidence="2 3">
    <name type="scientific">Trametes pubescens</name>
    <name type="common">White-rot fungus</name>
    <dbReference type="NCBI Taxonomy" id="154538"/>
    <lineage>
        <taxon>Eukaryota</taxon>
        <taxon>Fungi</taxon>
        <taxon>Dikarya</taxon>
        <taxon>Basidiomycota</taxon>
        <taxon>Agaricomycotina</taxon>
        <taxon>Agaricomycetes</taxon>
        <taxon>Polyporales</taxon>
        <taxon>Polyporaceae</taxon>
        <taxon>Trametes</taxon>
    </lineage>
</organism>
<comment type="caution">
    <text evidence="2">The sequence shown here is derived from an EMBL/GenBank/DDBJ whole genome shotgun (WGS) entry which is preliminary data.</text>
</comment>
<feature type="compositionally biased region" description="Low complexity" evidence="1">
    <location>
        <begin position="421"/>
        <end position="433"/>
    </location>
</feature>
<feature type="region of interest" description="Disordered" evidence="1">
    <location>
        <begin position="419"/>
        <end position="447"/>
    </location>
</feature>
<evidence type="ECO:0000256" key="1">
    <source>
        <dbReference type="SAM" id="MobiDB-lite"/>
    </source>
</evidence>
<proteinExistence type="predicted"/>
<evidence type="ECO:0000313" key="3">
    <source>
        <dbReference type="Proteomes" id="UP000184267"/>
    </source>
</evidence>